<feature type="transmembrane region" description="Helical" evidence="8">
    <location>
        <begin position="142"/>
        <end position="160"/>
    </location>
</feature>
<keyword evidence="4 8" id="KW-0812">Transmembrane</keyword>
<accession>A0A059CVY4</accession>
<feature type="transmembrane region" description="Helical" evidence="8">
    <location>
        <begin position="38"/>
        <end position="59"/>
    </location>
</feature>
<proteinExistence type="inferred from homology"/>
<evidence type="ECO:0000256" key="6">
    <source>
        <dbReference type="ARBA" id="ARBA00022989"/>
    </source>
</evidence>
<evidence type="ECO:0000313" key="9">
    <source>
        <dbReference type="EMBL" id="KCW82638.1"/>
    </source>
</evidence>
<keyword evidence="5" id="KW-0029">Amino-acid transport</keyword>
<evidence type="ECO:0000256" key="4">
    <source>
        <dbReference type="ARBA" id="ARBA00022692"/>
    </source>
</evidence>
<dbReference type="GO" id="GO:0016020">
    <property type="term" value="C:membrane"/>
    <property type="evidence" value="ECO:0007669"/>
    <property type="project" value="UniProtKB-SubCell"/>
</dbReference>
<keyword evidence="7 8" id="KW-0472">Membrane</keyword>
<dbReference type="Gramene" id="KCW82638">
    <property type="protein sequence ID" value="KCW82638"/>
    <property type="gene ID" value="EUGRSUZ_C04022"/>
</dbReference>
<dbReference type="AlphaFoldDB" id="A0A059CVY4"/>
<dbReference type="GO" id="GO:0006865">
    <property type="term" value="P:amino acid transport"/>
    <property type="evidence" value="ECO:0007669"/>
    <property type="project" value="UniProtKB-KW"/>
</dbReference>
<evidence type="ECO:0000256" key="1">
    <source>
        <dbReference type="ARBA" id="ARBA00004167"/>
    </source>
</evidence>
<dbReference type="FunCoup" id="A0A059CVY4">
    <property type="interactions" value="237"/>
</dbReference>
<name>A0A059CVY4_EUCGR</name>
<dbReference type="InterPro" id="IPR040359">
    <property type="entry name" value="GDU"/>
</dbReference>
<organism evidence="9">
    <name type="scientific">Eucalyptus grandis</name>
    <name type="common">Flooded gum</name>
    <dbReference type="NCBI Taxonomy" id="71139"/>
    <lineage>
        <taxon>Eukaryota</taxon>
        <taxon>Viridiplantae</taxon>
        <taxon>Streptophyta</taxon>
        <taxon>Embryophyta</taxon>
        <taxon>Tracheophyta</taxon>
        <taxon>Spermatophyta</taxon>
        <taxon>Magnoliopsida</taxon>
        <taxon>eudicotyledons</taxon>
        <taxon>Gunneridae</taxon>
        <taxon>Pentapetalae</taxon>
        <taxon>rosids</taxon>
        <taxon>malvids</taxon>
        <taxon>Myrtales</taxon>
        <taxon>Myrtaceae</taxon>
        <taxon>Myrtoideae</taxon>
        <taxon>Eucalypteae</taxon>
        <taxon>Eucalyptus</taxon>
    </lineage>
</organism>
<dbReference type="EMBL" id="KK198755">
    <property type="protein sequence ID" value="KCW82638.1"/>
    <property type="molecule type" value="Genomic_DNA"/>
</dbReference>
<comment type="similarity">
    <text evidence="2">Belongs to the GLUTAMINE DUMPER 1 (TC 9.B.60) family.</text>
</comment>
<dbReference type="GO" id="GO:0080143">
    <property type="term" value="P:regulation of amino acid export"/>
    <property type="evidence" value="ECO:0007669"/>
    <property type="project" value="InterPro"/>
</dbReference>
<evidence type="ECO:0000256" key="8">
    <source>
        <dbReference type="SAM" id="Phobius"/>
    </source>
</evidence>
<protein>
    <submittedName>
        <fullName evidence="9">Uncharacterized protein</fullName>
    </submittedName>
</protein>
<evidence type="ECO:0000256" key="7">
    <source>
        <dbReference type="ARBA" id="ARBA00023136"/>
    </source>
</evidence>
<dbReference type="PANTHER" id="PTHR33228:SF49">
    <property type="entry name" value="PROTEIN GLUTAMINE DUMPER 5"/>
    <property type="match status" value="1"/>
</dbReference>
<reference evidence="9" key="1">
    <citation type="submission" date="2013-07" db="EMBL/GenBank/DDBJ databases">
        <title>The genome of Eucalyptus grandis.</title>
        <authorList>
            <person name="Schmutz J."/>
            <person name="Hayes R."/>
            <person name="Myburg A."/>
            <person name="Tuskan G."/>
            <person name="Grattapaglia D."/>
            <person name="Rokhsar D.S."/>
        </authorList>
    </citation>
    <scope>NUCLEOTIDE SEQUENCE</scope>
    <source>
        <tissue evidence="9">Leaf extractions</tissue>
    </source>
</reference>
<gene>
    <name evidence="9" type="ORF">EUGRSUZ_C04022</name>
</gene>
<keyword evidence="3" id="KW-0813">Transport</keyword>
<dbReference type="InParanoid" id="A0A059CVY4"/>
<evidence type="ECO:0000256" key="3">
    <source>
        <dbReference type="ARBA" id="ARBA00022448"/>
    </source>
</evidence>
<comment type="subcellular location">
    <subcellularLocation>
        <location evidence="1">Membrane</location>
        <topology evidence="1">Single-pass membrane protein</topology>
    </subcellularLocation>
</comment>
<sequence>MRILADTTYAPLSVAMESTPPAVPTASQQSPCHSPMPYLFVSLAAMLGLIGFTLLILACSYRRLSGSLSSTQGDEENGGEARTVDREGYSKAVKVHEEKVAVIMAGEERPTFLATPGRVKAIGRASTPRRTRMRTSTRPRSLTTLTMMMTLVATLLTVITQQPMKKTEEKAAEDQTQLQN</sequence>
<evidence type="ECO:0000256" key="2">
    <source>
        <dbReference type="ARBA" id="ARBA00009977"/>
    </source>
</evidence>
<keyword evidence="6 8" id="KW-1133">Transmembrane helix</keyword>
<dbReference type="eggNOG" id="ENOG502S4AK">
    <property type="taxonomic scope" value="Eukaryota"/>
</dbReference>
<dbReference type="STRING" id="71139.A0A059CVY4"/>
<evidence type="ECO:0000256" key="5">
    <source>
        <dbReference type="ARBA" id="ARBA00022970"/>
    </source>
</evidence>
<dbReference type="PANTHER" id="PTHR33228">
    <property type="entry name" value="PROTEIN GLUTAMINE DUMPER 4-RELATED"/>
    <property type="match status" value="1"/>
</dbReference>